<dbReference type="EMBL" id="DS113473">
    <property type="protein sequence ID" value="EAY04495.1"/>
    <property type="molecule type" value="Genomic_DNA"/>
</dbReference>
<accession>A2ES58</accession>
<name>A2ES58_TRIV3</name>
<dbReference type="VEuPathDB" id="TrichDB:TVAGG3_0612280"/>
<gene>
    <name evidence="1" type="ORF">TVAG_453120</name>
</gene>
<dbReference type="Proteomes" id="UP000001542">
    <property type="component" value="Unassembled WGS sequence"/>
</dbReference>
<organism evidence="1 2">
    <name type="scientific">Trichomonas vaginalis (strain ATCC PRA-98 / G3)</name>
    <dbReference type="NCBI Taxonomy" id="412133"/>
    <lineage>
        <taxon>Eukaryota</taxon>
        <taxon>Metamonada</taxon>
        <taxon>Parabasalia</taxon>
        <taxon>Trichomonadida</taxon>
        <taxon>Trichomonadidae</taxon>
        <taxon>Trichomonas</taxon>
    </lineage>
</organism>
<reference evidence="1" key="1">
    <citation type="submission" date="2006-10" db="EMBL/GenBank/DDBJ databases">
        <authorList>
            <person name="Amadeo P."/>
            <person name="Zhao Q."/>
            <person name="Wortman J."/>
            <person name="Fraser-Liggett C."/>
            <person name="Carlton J."/>
        </authorList>
    </citation>
    <scope>NUCLEOTIDE SEQUENCE</scope>
    <source>
        <strain evidence="1">G3</strain>
    </source>
</reference>
<proteinExistence type="predicted"/>
<keyword evidence="2" id="KW-1185">Reference proteome</keyword>
<dbReference type="AlphaFoldDB" id="A2ES58"/>
<dbReference type="InParanoid" id="A2ES58"/>
<dbReference type="KEGG" id="tva:4762357"/>
<evidence type="ECO:0000313" key="1">
    <source>
        <dbReference type="EMBL" id="EAY04495.1"/>
    </source>
</evidence>
<reference evidence="1" key="2">
    <citation type="journal article" date="2007" name="Science">
        <title>Draft genome sequence of the sexually transmitted pathogen Trichomonas vaginalis.</title>
        <authorList>
            <person name="Carlton J.M."/>
            <person name="Hirt R.P."/>
            <person name="Silva J.C."/>
            <person name="Delcher A.L."/>
            <person name="Schatz M."/>
            <person name="Zhao Q."/>
            <person name="Wortman J.R."/>
            <person name="Bidwell S.L."/>
            <person name="Alsmark U.C.M."/>
            <person name="Besteiro S."/>
            <person name="Sicheritz-Ponten T."/>
            <person name="Noel C.J."/>
            <person name="Dacks J.B."/>
            <person name="Foster P.G."/>
            <person name="Simillion C."/>
            <person name="Van de Peer Y."/>
            <person name="Miranda-Saavedra D."/>
            <person name="Barton G.J."/>
            <person name="Westrop G.D."/>
            <person name="Mueller S."/>
            <person name="Dessi D."/>
            <person name="Fiori P.L."/>
            <person name="Ren Q."/>
            <person name="Paulsen I."/>
            <person name="Zhang H."/>
            <person name="Bastida-Corcuera F.D."/>
            <person name="Simoes-Barbosa A."/>
            <person name="Brown M.T."/>
            <person name="Hayes R.D."/>
            <person name="Mukherjee M."/>
            <person name="Okumura C.Y."/>
            <person name="Schneider R."/>
            <person name="Smith A.J."/>
            <person name="Vanacova S."/>
            <person name="Villalvazo M."/>
            <person name="Haas B.J."/>
            <person name="Pertea M."/>
            <person name="Feldblyum T.V."/>
            <person name="Utterback T.R."/>
            <person name="Shu C.L."/>
            <person name="Osoegawa K."/>
            <person name="de Jong P.J."/>
            <person name="Hrdy I."/>
            <person name="Horvathova L."/>
            <person name="Zubacova Z."/>
            <person name="Dolezal P."/>
            <person name="Malik S.B."/>
            <person name="Logsdon J.M. Jr."/>
            <person name="Henze K."/>
            <person name="Gupta A."/>
            <person name="Wang C.C."/>
            <person name="Dunne R.L."/>
            <person name="Upcroft J.A."/>
            <person name="Upcroft P."/>
            <person name="White O."/>
            <person name="Salzberg S.L."/>
            <person name="Tang P."/>
            <person name="Chiu C.-H."/>
            <person name="Lee Y.-S."/>
            <person name="Embley T.M."/>
            <person name="Coombs G.H."/>
            <person name="Mottram J.C."/>
            <person name="Tachezy J."/>
            <person name="Fraser-Liggett C.M."/>
            <person name="Johnson P.J."/>
        </authorList>
    </citation>
    <scope>NUCLEOTIDE SEQUENCE [LARGE SCALE GENOMIC DNA]</scope>
    <source>
        <strain evidence="1">G3</strain>
    </source>
</reference>
<sequence>MEIKVRISRVSCSTFASFSSTENGGTIGISNSKIPIEIQNCNFINSTSSLEGGAIYINNSEISLSYNYFYGCTSNCKENGKYGNAMLVSQTQSDFNESSCYMCAKDSTMYSDTCVCSTFCKFITVSCNGTNNFGQEGSGCIGIHDSKPGSYVKFNRVYKCFDRFYIEFERPVVTASFCEFIDATGQISSYSLVECTASFENCVFIDALNNDPFLVGEVHVQFINCTSNKNHPGMTHKSLDKSDFQITYSSNQIVCNQVACSNFVSPYMIYLESLFTLLSLQ</sequence>
<dbReference type="VEuPathDB" id="TrichDB:TVAG_453120"/>
<protein>
    <submittedName>
        <fullName evidence="1">Uncharacterized protein</fullName>
    </submittedName>
</protein>
<dbReference type="SMR" id="A2ES58"/>
<dbReference type="RefSeq" id="XP_001316718.1">
    <property type="nucleotide sequence ID" value="XM_001316683.1"/>
</dbReference>
<evidence type="ECO:0000313" key="2">
    <source>
        <dbReference type="Proteomes" id="UP000001542"/>
    </source>
</evidence>